<dbReference type="OrthoDB" id="9979716at2759"/>
<keyword evidence="2" id="KW-1185">Reference proteome</keyword>
<reference evidence="1 2" key="1">
    <citation type="journal article" date="2019" name="Commun. Biol.">
        <title>The bagworm genome reveals a unique fibroin gene that provides high tensile strength.</title>
        <authorList>
            <person name="Kono N."/>
            <person name="Nakamura H."/>
            <person name="Ohtoshi R."/>
            <person name="Tomita M."/>
            <person name="Numata K."/>
            <person name="Arakawa K."/>
        </authorList>
    </citation>
    <scope>NUCLEOTIDE SEQUENCE [LARGE SCALE GENOMIC DNA]</scope>
</reference>
<dbReference type="EMBL" id="BGZK01000715">
    <property type="protein sequence ID" value="GBP57393.1"/>
    <property type="molecule type" value="Genomic_DNA"/>
</dbReference>
<gene>
    <name evidence="1" type="ORF">EVAR_51240_1</name>
</gene>
<name>A0A4C1X2L2_EUMVA</name>
<sequence length="114" mass="12619">MFMKNFVHLTHADASPRPNMLIGHSFVSIYHEPHITDVVFGRCCRRKSLTQIISQISATTYEFINSGKGWSFIIKGQPKARAVDLVHFPGISRAGCGFNLEEPSPVIPPAALPN</sequence>
<evidence type="ECO:0000313" key="1">
    <source>
        <dbReference type="EMBL" id="GBP57393.1"/>
    </source>
</evidence>
<evidence type="ECO:0000313" key="2">
    <source>
        <dbReference type="Proteomes" id="UP000299102"/>
    </source>
</evidence>
<comment type="caution">
    <text evidence="1">The sequence shown here is derived from an EMBL/GenBank/DDBJ whole genome shotgun (WGS) entry which is preliminary data.</text>
</comment>
<protein>
    <submittedName>
        <fullName evidence="1">Uncharacterized protein</fullName>
    </submittedName>
</protein>
<organism evidence="1 2">
    <name type="scientific">Eumeta variegata</name>
    <name type="common">Bagworm moth</name>
    <name type="synonym">Eumeta japonica</name>
    <dbReference type="NCBI Taxonomy" id="151549"/>
    <lineage>
        <taxon>Eukaryota</taxon>
        <taxon>Metazoa</taxon>
        <taxon>Ecdysozoa</taxon>
        <taxon>Arthropoda</taxon>
        <taxon>Hexapoda</taxon>
        <taxon>Insecta</taxon>
        <taxon>Pterygota</taxon>
        <taxon>Neoptera</taxon>
        <taxon>Endopterygota</taxon>
        <taxon>Lepidoptera</taxon>
        <taxon>Glossata</taxon>
        <taxon>Ditrysia</taxon>
        <taxon>Tineoidea</taxon>
        <taxon>Psychidae</taxon>
        <taxon>Oiketicinae</taxon>
        <taxon>Eumeta</taxon>
    </lineage>
</organism>
<dbReference type="Proteomes" id="UP000299102">
    <property type="component" value="Unassembled WGS sequence"/>
</dbReference>
<proteinExistence type="predicted"/>
<accession>A0A4C1X2L2</accession>
<dbReference type="AlphaFoldDB" id="A0A4C1X2L2"/>